<reference evidence="1 2" key="1">
    <citation type="submission" date="2015-01" db="EMBL/GenBank/DDBJ databases">
        <title>Evolution of Trichinella species and genotypes.</title>
        <authorList>
            <person name="Korhonen P.K."/>
            <person name="Edoardo P."/>
            <person name="Giuseppe L.R."/>
            <person name="Gasser R.B."/>
        </authorList>
    </citation>
    <scope>NUCLEOTIDE SEQUENCE [LARGE SCALE GENOMIC DNA]</scope>
    <source>
        <strain evidence="1">ISS2496</strain>
    </source>
</reference>
<sequence>MEIIGNIRKFLKISLENFRGHPGLNRGPLDLQSNALPLSYTPTGYNGTVWRIRMHYYVIYW</sequence>
<organism evidence="1 2">
    <name type="scientific">Trichinella patagoniensis</name>
    <dbReference type="NCBI Taxonomy" id="990121"/>
    <lineage>
        <taxon>Eukaryota</taxon>
        <taxon>Metazoa</taxon>
        <taxon>Ecdysozoa</taxon>
        <taxon>Nematoda</taxon>
        <taxon>Enoplea</taxon>
        <taxon>Dorylaimia</taxon>
        <taxon>Trichinellida</taxon>
        <taxon>Trichinellidae</taxon>
        <taxon>Trichinella</taxon>
    </lineage>
</organism>
<gene>
    <name evidence="1" type="ORF">T12_9839</name>
</gene>
<protein>
    <submittedName>
        <fullName evidence="1">Uncharacterized protein</fullName>
    </submittedName>
</protein>
<name>A0A0V0ZJJ3_9BILA</name>
<proteinExistence type="predicted"/>
<dbReference type="AlphaFoldDB" id="A0A0V0ZJJ3"/>
<dbReference type="Proteomes" id="UP000054783">
    <property type="component" value="Unassembled WGS sequence"/>
</dbReference>
<accession>A0A0V0ZJJ3</accession>
<comment type="caution">
    <text evidence="1">The sequence shown here is derived from an EMBL/GenBank/DDBJ whole genome shotgun (WGS) entry which is preliminary data.</text>
</comment>
<evidence type="ECO:0000313" key="1">
    <source>
        <dbReference type="EMBL" id="KRY12712.1"/>
    </source>
</evidence>
<evidence type="ECO:0000313" key="2">
    <source>
        <dbReference type="Proteomes" id="UP000054783"/>
    </source>
</evidence>
<keyword evidence="2" id="KW-1185">Reference proteome</keyword>
<dbReference type="EMBL" id="JYDQ01000158">
    <property type="protein sequence ID" value="KRY12712.1"/>
    <property type="molecule type" value="Genomic_DNA"/>
</dbReference>